<dbReference type="RefSeq" id="WP_306846624.1">
    <property type="nucleotide sequence ID" value="NZ_JAUSSK010000001.1"/>
</dbReference>
<keyword evidence="2" id="KW-1185">Reference proteome</keyword>
<dbReference type="EMBL" id="JAUSSK010000001">
    <property type="protein sequence ID" value="MDQ0008023.1"/>
    <property type="molecule type" value="Genomic_DNA"/>
</dbReference>
<gene>
    <name evidence="1" type="ORF">J2T07_000182</name>
</gene>
<name>A0ABT9SSP9_9GAMM</name>
<evidence type="ECO:0000313" key="2">
    <source>
        <dbReference type="Proteomes" id="UP001237737"/>
    </source>
</evidence>
<proteinExistence type="predicted"/>
<sequence length="56" mass="6054">MPTTSEPAVCPICQGTGTVTYVDEDVCCQVEIPCWACTERDETALAQHSPNVPWIG</sequence>
<reference evidence="1 2" key="1">
    <citation type="submission" date="2023-07" db="EMBL/GenBank/DDBJ databases">
        <title>Sorghum-associated microbial communities from plants grown in Nebraska, USA.</title>
        <authorList>
            <person name="Schachtman D."/>
        </authorList>
    </citation>
    <scope>NUCLEOTIDE SEQUENCE [LARGE SCALE GENOMIC DNA]</scope>
    <source>
        <strain evidence="1 2">CC60</strain>
    </source>
</reference>
<dbReference type="Proteomes" id="UP001237737">
    <property type="component" value="Unassembled WGS sequence"/>
</dbReference>
<organism evidence="1 2">
    <name type="scientific">Luteibacter jiangsuensis</name>
    <dbReference type="NCBI Taxonomy" id="637577"/>
    <lineage>
        <taxon>Bacteria</taxon>
        <taxon>Pseudomonadati</taxon>
        <taxon>Pseudomonadota</taxon>
        <taxon>Gammaproteobacteria</taxon>
        <taxon>Lysobacterales</taxon>
        <taxon>Rhodanobacteraceae</taxon>
        <taxon>Luteibacter</taxon>
    </lineage>
</organism>
<accession>A0ABT9SSP9</accession>
<evidence type="ECO:0000313" key="1">
    <source>
        <dbReference type="EMBL" id="MDQ0008023.1"/>
    </source>
</evidence>
<protein>
    <submittedName>
        <fullName evidence="1">RecJ-like exonuclease</fullName>
    </submittedName>
</protein>
<comment type="caution">
    <text evidence="1">The sequence shown here is derived from an EMBL/GenBank/DDBJ whole genome shotgun (WGS) entry which is preliminary data.</text>
</comment>